<dbReference type="Proteomes" id="UP000307507">
    <property type="component" value="Unassembled WGS sequence"/>
</dbReference>
<name>A0A4V3W8W9_9FLAO</name>
<comment type="caution">
    <text evidence="2">The sequence shown here is derived from an EMBL/GenBank/DDBJ whole genome shotgun (WGS) entry which is preliminary data.</text>
</comment>
<dbReference type="AlphaFoldDB" id="A0A4V3W8W9"/>
<keyword evidence="1" id="KW-0732">Signal</keyword>
<organism evidence="2 3">
    <name type="scientific">Flavobacterium supellecticarium</name>
    <dbReference type="NCBI Taxonomy" id="2565924"/>
    <lineage>
        <taxon>Bacteria</taxon>
        <taxon>Pseudomonadati</taxon>
        <taxon>Bacteroidota</taxon>
        <taxon>Flavobacteriia</taxon>
        <taxon>Flavobacteriales</taxon>
        <taxon>Flavobacteriaceae</taxon>
        <taxon>Flavobacterium</taxon>
    </lineage>
</organism>
<dbReference type="EMBL" id="SSNZ01000001">
    <property type="protein sequence ID" value="THF52866.1"/>
    <property type="molecule type" value="Genomic_DNA"/>
</dbReference>
<proteinExistence type="predicted"/>
<sequence>MRLSLLFIVALSCVSVFAQVGIGTTTPKSSLDISIANSLTPTNTDGILVPRVNNFPASNPSATGLLIYLDDTDNNDPQPDGFYFWNKTRWNYVSGWNYYGNEGTSPSTAAIGVAANGDYIGTKDNTDFVVGTNGLERLRITAAGNIAIGKTNPTKRLEINANNDYVKFENLATKTTSTKTFFMVRDTNNEVGLSEVENVAGQLIRIGLNTAAYDTTEKAIRFKDNNDATEMGGNNFINTVTGSSFTEGGNQPSDKDFINLPPGTYKITLKASYTNGSSGLLSLSTTNNIIFRFYVNGTEYSRQYSNFNATGLLSLGIAADLVKNDCIFTDFLTLTAASTPLYFSVQNDGSVPYTITGKSGSGYRSIILVERLR</sequence>
<protein>
    <recommendedName>
        <fullName evidence="4">C1q domain-containing protein</fullName>
    </recommendedName>
</protein>
<dbReference type="RefSeq" id="WP_136401391.1">
    <property type="nucleotide sequence ID" value="NZ_SSNZ01000001.1"/>
</dbReference>
<evidence type="ECO:0000256" key="1">
    <source>
        <dbReference type="SAM" id="SignalP"/>
    </source>
</evidence>
<feature type="signal peptide" evidence="1">
    <location>
        <begin position="1"/>
        <end position="18"/>
    </location>
</feature>
<keyword evidence="3" id="KW-1185">Reference proteome</keyword>
<evidence type="ECO:0008006" key="4">
    <source>
        <dbReference type="Google" id="ProtNLM"/>
    </source>
</evidence>
<dbReference type="OrthoDB" id="1488700at2"/>
<evidence type="ECO:0000313" key="3">
    <source>
        <dbReference type="Proteomes" id="UP000307507"/>
    </source>
</evidence>
<accession>A0A4V3W8W9</accession>
<gene>
    <name evidence="2" type="ORF">E6C50_01265</name>
</gene>
<reference evidence="2 3" key="1">
    <citation type="submission" date="2019-04" db="EMBL/GenBank/DDBJ databases">
        <title>Flavobacterium sp. nov. isolated from construction timber.</title>
        <authorList>
            <person name="Lin S.-Y."/>
            <person name="Chang C.-T."/>
            <person name="Young C.-C."/>
        </authorList>
    </citation>
    <scope>NUCLEOTIDE SEQUENCE [LARGE SCALE GENOMIC DNA]</scope>
    <source>
        <strain evidence="2 3">CC-CTC003</strain>
    </source>
</reference>
<evidence type="ECO:0000313" key="2">
    <source>
        <dbReference type="EMBL" id="THF52866.1"/>
    </source>
</evidence>
<feature type="chain" id="PRO_5021026794" description="C1q domain-containing protein" evidence="1">
    <location>
        <begin position="19"/>
        <end position="373"/>
    </location>
</feature>